<sequence>MSVRSCIVFLLTVALWGNALGCYNKQRLGMCPRSRIMHEKRCPGVEPWKCKYFELRCYCVRNAYRRSDGKCVDQADCGSAEHPEAHPTPKPSEEQRAKFREQLYYSGDSQLCLQGAEHCDTFCKTLQYGGGTCGSFLHQYCYCFDPTKQQQKIPAKSDSNHRLSFPYGRVFPTHDLIQNLRDSYGCPTNEDKCFQECRQRGVEGAFCGRNQPHQCFCAAHLPESSLEYNNQYEETFD</sequence>
<feature type="signal peptide" evidence="1">
    <location>
        <begin position="1"/>
        <end position="21"/>
    </location>
</feature>
<proteinExistence type="evidence at transcript level"/>
<dbReference type="EMBL" id="GBBL01000028">
    <property type="protein sequence ID" value="JAC27292.1"/>
    <property type="molecule type" value="mRNA"/>
</dbReference>
<evidence type="ECO:0000256" key="1">
    <source>
        <dbReference type="SAM" id="SignalP"/>
    </source>
</evidence>
<accession>A0A023G0I1</accession>
<reference evidence="2" key="1">
    <citation type="submission" date="2014-03" db="EMBL/GenBank/DDBJ databases">
        <title>The sialotranscriptome of Amblyomma triste, Amblyomma parvum and Amblyomma cajennense ticks, uncovered by 454-based RNA-seq.</title>
        <authorList>
            <person name="Garcia G.R."/>
            <person name="Gardinassi L.G."/>
            <person name="Ribeiro J.M."/>
            <person name="Anatrielo E."/>
            <person name="Ferreira B.R."/>
            <person name="Moreira H.N."/>
            <person name="Mafra C."/>
            <person name="Olegario M.M."/>
            <person name="Szabo P.J."/>
            <person name="Miranda-Santos I.K."/>
            <person name="Maruyama S.R."/>
        </authorList>
    </citation>
    <scope>NUCLEOTIDE SEQUENCE</scope>
    <source>
        <strain evidence="2">Araguapaz</strain>
        <tissue evidence="2">Salivary glands</tissue>
    </source>
</reference>
<organism evidence="2">
    <name type="scientific">Amblyomma parvum</name>
    <name type="common">South American tick</name>
    <dbReference type="NCBI Taxonomy" id="251391"/>
    <lineage>
        <taxon>Eukaryota</taxon>
        <taxon>Metazoa</taxon>
        <taxon>Ecdysozoa</taxon>
        <taxon>Arthropoda</taxon>
        <taxon>Chelicerata</taxon>
        <taxon>Arachnida</taxon>
        <taxon>Acari</taxon>
        <taxon>Parasitiformes</taxon>
        <taxon>Ixodida</taxon>
        <taxon>Ixodoidea</taxon>
        <taxon>Ixodidae</taxon>
        <taxon>Amblyomminae</taxon>
        <taxon>Amblyomma</taxon>
    </lineage>
</organism>
<feature type="chain" id="PRO_5001520361" evidence="1">
    <location>
        <begin position="22"/>
        <end position="237"/>
    </location>
</feature>
<dbReference type="AlphaFoldDB" id="A0A023G0I1"/>
<name>A0A023G0I1_AMBPA</name>
<evidence type="ECO:0000313" key="2">
    <source>
        <dbReference type="EMBL" id="JAC27292.1"/>
    </source>
</evidence>
<feature type="non-terminal residue" evidence="2">
    <location>
        <position position="237"/>
    </location>
</feature>
<keyword evidence="1" id="KW-0732">Signal</keyword>
<protein>
    <submittedName>
        <fullName evidence="2">Putative secreted protein</fullName>
    </submittedName>
</protein>